<evidence type="ECO:0000313" key="2">
    <source>
        <dbReference type="Proteomes" id="UP001556098"/>
    </source>
</evidence>
<dbReference type="Gene3D" id="1.25.40.10">
    <property type="entry name" value="Tetratricopeptide repeat domain"/>
    <property type="match status" value="1"/>
</dbReference>
<reference evidence="1 2" key="1">
    <citation type="submission" date="2024-07" db="EMBL/GenBank/DDBJ databases">
        <title>Marimonas sp.nov., isolated from tidal-flat sediment.</title>
        <authorList>
            <person name="Jayan J.N."/>
            <person name="Lee S.S."/>
        </authorList>
    </citation>
    <scope>NUCLEOTIDE SEQUENCE [LARGE SCALE GENOMIC DNA]</scope>
    <source>
        <strain evidence="1 2">MJW-29</strain>
    </source>
</reference>
<dbReference type="InterPro" id="IPR050767">
    <property type="entry name" value="Sel1_AlgK"/>
</dbReference>
<organism evidence="1 2">
    <name type="scientific">Sulfitobacter sediminis</name>
    <dbReference type="NCBI Taxonomy" id="3234186"/>
    <lineage>
        <taxon>Bacteria</taxon>
        <taxon>Pseudomonadati</taxon>
        <taxon>Pseudomonadota</taxon>
        <taxon>Alphaproteobacteria</taxon>
        <taxon>Rhodobacterales</taxon>
        <taxon>Roseobacteraceae</taxon>
        <taxon>Sulfitobacter</taxon>
    </lineage>
</organism>
<gene>
    <name evidence="1" type="ORF">AB2B41_12440</name>
</gene>
<dbReference type="PANTHER" id="PTHR11102:SF147">
    <property type="entry name" value="SEL1L ADAPTOR SUBUNIT OF ERAD E3 UBIQUITIN LIGASE"/>
    <property type="match status" value="1"/>
</dbReference>
<dbReference type="RefSeq" id="WP_367878117.1">
    <property type="nucleotide sequence ID" value="NZ_JBFNXX010000008.1"/>
</dbReference>
<comment type="caution">
    <text evidence="1">The sequence shown here is derived from an EMBL/GenBank/DDBJ whole genome shotgun (WGS) entry which is preliminary data.</text>
</comment>
<dbReference type="InterPro" id="IPR011990">
    <property type="entry name" value="TPR-like_helical_dom_sf"/>
</dbReference>
<dbReference type="Pfam" id="PF08238">
    <property type="entry name" value="Sel1"/>
    <property type="match status" value="5"/>
</dbReference>
<sequence>MATKRNQSMQFSGNTGARFVKSLPFWKILGELLIVLGLFFLASSVVAQSDTAISDRAQKAEAALWSNSGGGEIRQARHALEMLAQAGDAEAQRIIGQHLLNGLVLDQNVEQGLAWLEKAANGGNASAASELGQAYLWGRFVARDQARASQFLYAAAAKGDGAALVVLGEELVAGWTLPRNTERGLAMLEQAVARGDAKAQVVLGKLLLHGSGLSADTERAKALFEAAADADNGGGLVAYGEYLMWQRKSPAEAEAMLLRAAELGATQAWVTLAHGAMYGYLGGGSVSRAKFDGFAEKARAAGEDDIAVLEAKRNMWGISMRANGSKTLGRLRDAAKSGNVAAARFLIELLRDGNGLNIRRDLAAAAAALESYGGLIGVTAKAQYELTLAASKAQNRSAYRQVALAYSARPDLKSRWFGQEIAKANPNVAIYILQQKLQESGRYSGPLDGYAQRSTLRALYKACRTLDNPERCDHGTIRPDIIGSLLAL</sequence>
<proteinExistence type="predicted"/>
<dbReference type="SUPFAM" id="SSF81901">
    <property type="entry name" value="HCP-like"/>
    <property type="match status" value="1"/>
</dbReference>
<dbReference type="EMBL" id="JBFNXX010000008">
    <property type="protein sequence ID" value="MEW9920416.1"/>
    <property type="molecule type" value="Genomic_DNA"/>
</dbReference>
<accession>A0ABV3RP21</accession>
<dbReference type="InterPro" id="IPR006597">
    <property type="entry name" value="Sel1-like"/>
</dbReference>
<name>A0ABV3RP21_9RHOB</name>
<keyword evidence="2" id="KW-1185">Reference proteome</keyword>
<protein>
    <submittedName>
        <fullName evidence="1">Tetratricopeptide repeat protein</fullName>
    </submittedName>
</protein>
<dbReference type="PANTHER" id="PTHR11102">
    <property type="entry name" value="SEL-1-LIKE PROTEIN"/>
    <property type="match status" value="1"/>
</dbReference>
<dbReference type="Proteomes" id="UP001556098">
    <property type="component" value="Unassembled WGS sequence"/>
</dbReference>
<evidence type="ECO:0000313" key="1">
    <source>
        <dbReference type="EMBL" id="MEW9920416.1"/>
    </source>
</evidence>
<dbReference type="SMART" id="SM00671">
    <property type="entry name" value="SEL1"/>
    <property type="match status" value="5"/>
</dbReference>